<dbReference type="InterPro" id="IPR038765">
    <property type="entry name" value="Papain-like_cys_pep_sf"/>
</dbReference>
<feature type="compositionally biased region" description="Polar residues" evidence="7">
    <location>
        <begin position="371"/>
        <end position="390"/>
    </location>
</feature>
<evidence type="ECO:0000259" key="8">
    <source>
        <dbReference type="PROSITE" id="PS50802"/>
    </source>
</evidence>
<dbReference type="PANTHER" id="PTHR12419:SF4">
    <property type="entry name" value="OTU DOMAIN-CONTAINING PROTEIN 5"/>
    <property type="match status" value="1"/>
</dbReference>
<evidence type="ECO:0000313" key="10">
    <source>
        <dbReference type="Proteomes" id="UP001054902"/>
    </source>
</evidence>
<feature type="compositionally biased region" description="Polar residues" evidence="7">
    <location>
        <begin position="35"/>
        <end position="54"/>
    </location>
</feature>
<comment type="catalytic activity">
    <reaction evidence="1">
        <text>Thiol-dependent hydrolysis of ester, thioester, amide, peptide and isopeptide bonds formed by the C-terminal Gly of ubiquitin (a 76-residue protein attached to proteins as an intracellular targeting signal).</text>
        <dbReference type="EC" id="3.4.19.12"/>
    </reaction>
</comment>
<dbReference type="Pfam" id="PF02338">
    <property type="entry name" value="OTU"/>
    <property type="match status" value="1"/>
</dbReference>
<evidence type="ECO:0000256" key="3">
    <source>
        <dbReference type="ARBA" id="ARBA00012759"/>
    </source>
</evidence>
<dbReference type="EMBL" id="BLLK01000020">
    <property type="protein sequence ID" value="GFH45423.1"/>
    <property type="molecule type" value="Genomic_DNA"/>
</dbReference>
<feature type="region of interest" description="Disordered" evidence="7">
    <location>
        <begin position="1"/>
        <end position="107"/>
    </location>
</feature>
<keyword evidence="5" id="KW-0833">Ubl conjugation pathway</keyword>
<name>A0AAD3H0B3_9STRA</name>
<dbReference type="EC" id="3.4.19.12" evidence="3"/>
<evidence type="ECO:0000313" key="9">
    <source>
        <dbReference type="EMBL" id="GFH45423.1"/>
    </source>
</evidence>
<dbReference type="AlphaFoldDB" id="A0AAD3H0B3"/>
<organism evidence="9 10">
    <name type="scientific">Chaetoceros tenuissimus</name>
    <dbReference type="NCBI Taxonomy" id="426638"/>
    <lineage>
        <taxon>Eukaryota</taxon>
        <taxon>Sar</taxon>
        <taxon>Stramenopiles</taxon>
        <taxon>Ochrophyta</taxon>
        <taxon>Bacillariophyta</taxon>
        <taxon>Coscinodiscophyceae</taxon>
        <taxon>Chaetocerotophycidae</taxon>
        <taxon>Chaetocerotales</taxon>
        <taxon>Chaetocerotaceae</taxon>
        <taxon>Chaetoceros</taxon>
    </lineage>
</organism>
<dbReference type="Proteomes" id="UP001054902">
    <property type="component" value="Unassembled WGS sequence"/>
</dbReference>
<sequence>MGAKLPSSKQTSNQGQSEPETHSEANVGNLESRANHNQSNSDFADNQRTSSSSRQVHRQRLKPENSQIIYSGRKRKVPSSISWERSEEKQEEKSRPKSSSLVHGRNDQDASYDDFIAALRRKNLEIKEQKGDGNCLFRSVALQVYGDSNCHVEVRKNCMDYIEREREYFQPFLPMDEDFEAYINRKRKDKVHGNNPELQALSEIYNRPIEIFCPENGGEPINIFQSELKTNDLPIRLSYEDGNHYNAIIDPYTPTAGLGLGLADLRPGLADKQQLDKAKIESDQFYMKKMASDTYKLDLKKAMEESRKTSSYTLAKKNAAEFSELEQSEFDIEQAILLSSLESYQRDECSRKTSANSHFTRASTEKYAQGSDHSSSQIHELTNRQTSSFNTDEHNSTASTTTRVSATTTSNAFIGDEYPDTVQELVMNGFELSTVLKAYDLVGDNFDSMLCFLMSSSKK</sequence>
<proteinExistence type="inferred from homology"/>
<dbReference type="GO" id="GO:0061578">
    <property type="term" value="F:K63-linked deubiquitinase activity"/>
    <property type="evidence" value="ECO:0007669"/>
    <property type="project" value="TreeGrafter"/>
</dbReference>
<dbReference type="GO" id="GO:0006508">
    <property type="term" value="P:proteolysis"/>
    <property type="evidence" value="ECO:0007669"/>
    <property type="project" value="UniProtKB-KW"/>
</dbReference>
<feature type="compositionally biased region" description="Basic and acidic residues" evidence="7">
    <location>
        <begin position="84"/>
        <end position="95"/>
    </location>
</feature>
<keyword evidence="6" id="KW-0378">Hydrolase</keyword>
<keyword evidence="4" id="KW-0645">Protease</keyword>
<evidence type="ECO:0000256" key="7">
    <source>
        <dbReference type="SAM" id="MobiDB-lite"/>
    </source>
</evidence>
<dbReference type="InterPro" id="IPR003323">
    <property type="entry name" value="OTU_dom"/>
</dbReference>
<dbReference type="PROSITE" id="PS50802">
    <property type="entry name" value="OTU"/>
    <property type="match status" value="1"/>
</dbReference>
<dbReference type="InterPro" id="IPR050704">
    <property type="entry name" value="Peptidase_C85-like"/>
</dbReference>
<accession>A0AAD3H0B3</accession>
<comment type="caution">
    <text evidence="9">The sequence shown here is derived from an EMBL/GenBank/DDBJ whole genome shotgun (WGS) entry which is preliminary data.</text>
</comment>
<dbReference type="Gene3D" id="3.90.70.80">
    <property type="match status" value="1"/>
</dbReference>
<feature type="compositionally biased region" description="Polar residues" evidence="7">
    <location>
        <begin position="352"/>
        <end position="362"/>
    </location>
</feature>
<evidence type="ECO:0000256" key="4">
    <source>
        <dbReference type="ARBA" id="ARBA00022670"/>
    </source>
</evidence>
<gene>
    <name evidence="9" type="ORF">CTEN210_01897</name>
</gene>
<reference evidence="9 10" key="1">
    <citation type="journal article" date="2021" name="Sci. Rep.">
        <title>The genome of the diatom Chaetoceros tenuissimus carries an ancient integrated fragment of an extant virus.</title>
        <authorList>
            <person name="Hongo Y."/>
            <person name="Kimura K."/>
            <person name="Takaki Y."/>
            <person name="Yoshida Y."/>
            <person name="Baba S."/>
            <person name="Kobayashi G."/>
            <person name="Nagasaki K."/>
            <person name="Hano T."/>
            <person name="Tomaru Y."/>
        </authorList>
    </citation>
    <scope>NUCLEOTIDE SEQUENCE [LARGE SCALE GENOMIC DNA]</scope>
    <source>
        <strain evidence="9 10">NIES-3715</strain>
    </source>
</reference>
<keyword evidence="10" id="KW-1185">Reference proteome</keyword>
<dbReference type="SUPFAM" id="SSF54001">
    <property type="entry name" value="Cysteine proteinases"/>
    <property type="match status" value="1"/>
</dbReference>
<evidence type="ECO:0000256" key="1">
    <source>
        <dbReference type="ARBA" id="ARBA00000707"/>
    </source>
</evidence>
<comment type="similarity">
    <text evidence="2">Belongs to the peptidase C85 family.</text>
</comment>
<feature type="compositionally biased region" description="Polar residues" evidence="7">
    <location>
        <begin position="7"/>
        <end position="18"/>
    </location>
</feature>
<protein>
    <recommendedName>
        <fullName evidence="3">ubiquitinyl hydrolase 1</fullName>
        <ecNumber evidence="3">3.4.19.12</ecNumber>
    </recommendedName>
</protein>
<dbReference type="FunFam" id="3.90.70.80:FF:000018">
    <property type="entry name" value="OTU domain-containing protein 5-B"/>
    <property type="match status" value="1"/>
</dbReference>
<feature type="domain" description="OTU" evidence="8">
    <location>
        <begin position="124"/>
        <end position="251"/>
    </location>
</feature>
<feature type="region of interest" description="Disordered" evidence="7">
    <location>
        <begin position="352"/>
        <end position="404"/>
    </location>
</feature>
<dbReference type="PANTHER" id="PTHR12419">
    <property type="entry name" value="OTU DOMAIN CONTAINING PROTEIN"/>
    <property type="match status" value="1"/>
</dbReference>
<dbReference type="GO" id="GO:0004843">
    <property type="term" value="F:cysteine-type deubiquitinase activity"/>
    <property type="evidence" value="ECO:0007669"/>
    <property type="project" value="UniProtKB-EC"/>
</dbReference>
<evidence type="ECO:0000256" key="6">
    <source>
        <dbReference type="ARBA" id="ARBA00022801"/>
    </source>
</evidence>
<evidence type="ECO:0000256" key="5">
    <source>
        <dbReference type="ARBA" id="ARBA00022786"/>
    </source>
</evidence>
<dbReference type="GO" id="GO:0016579">
    <property type="term" value="P:protein deubiquitination"/>
    <property type="evidence" value="ECO:0007669"/>
    <property type="project" value="TreeGrafter"/>
</dbReference>
<evidence type="ECO:0000256" key="2">
    <source>
        <dbReference type="ARBA" id="ARBA00010407"/>
    </source>
</evidence>